<organism evidence="8 9">
    <name type="scientific">Clunio marinus</name>
    <dbReference type="NCBI Taxonomy" id="568069"/>
    <lineage>
        <taxon>Eukaryota</taxon>
        <taxon>Metazoa</taxon>
        <taxon>Ecdysozoa</taxon>
        <taxon>Arthropoda</taxon>
        <taxon>Hexapoda</taxon>
        <taxon>Insecta</taxon>
        <taxon>Pterygota</taxon>
        <taxon>Neoptera</taxon>
        <taxon>Endopterygota</taxon>
        <taxon>Diptera</taxon>
        <taxon>Nematocera</taxon>
        <taxon>Chironomoidea</taxon>
        <taxon>Chironomidae</taxon>
        <taxon>Clunio</taxon>
    </lineage>
</organism>
<dbReference type="EMBL" id="CVRI01000070">
    <property type="protein sequence ID" value="CRL07204.1"/>
    <property type="molecule type" value="Genomic_DNA"/>
</dbReference>
<dbReference type="GO" id="GO:0060271">
    <property type="term" value="P:cilium assembly"/>
    <property type="evidence" value="ECO:0007669"/>
    <property type="project" value="TreeGrafter"/>
</dbReference>
<dbReference type="STRING" id="568069.A0A1J1J606"/>
<evidence type="ECO:0000256" key="4">
    <source>
        <dbReference type="ARBA" id="ARBA00023212"/>
    </source>
</evidence>
<protein>
    <recommendedName>
        <fullName evidence="7">B9 domain-containing protein 1</fullName>
    </recommendedName>
</protein>
<evidence type="ECO:0000313" key="9">
    <source>
        <dbReference type="Proteomes" id="UP000183832"/>
    </source>
</evidence>
<name>A0A1J1J606_9DIPT</name>
<dbReference type="PANTHER" id="PTHR12968">
    <property type="entry name" value="B9 DOMAIN-CONTAINING"/>
    <property type="match status" value="1"/>
</dbReference>
<dbReference type="GO" id="GO:0036038">
    <property type="term" value="C:MKS complex"/>
    <property type="evidence" value="ECO:0007669"/>
    <property type="project" value="TreeGrafter"/>
</dbReference>
<evidence type="ECO:0000313" key="8">
    <source>
        <dbReference type="EMBL" id="CRL07204.1"/>
    </source>
</evidence>
<keyword evidence="4" id="KW-0206">Cytoskeleton</keyword>
<evidence type="ECO:0000256" key="7">
    <source>
        <dbReference type="ARBA" id="ARBA00039274"/>
    </source>
</evidence>
<dbReference type="PROSITE" id="PS51381">
    <property type="entry name" value="C2_B9"/>
    <property type="match status" value="1"/>
</dbReference>
<evidence type="ECO:0000256" key="6">
    <source>
        <dbReference type="ARBA" id="ARBA00038411"/>
    </source>
</evidence>
<keyword evidence="9" id="KW-1185">Reference proteome</keyword>
<keyword evidence="2" id="KW-0963">Cytoplasm</keyword>
<evidence type="ECO:0000256" key="5">
    <source>
        <dbReference type="ARBA" id="ARBA00023273"/>
    </source>
</evidence>
<dbReference type="PANTHER" id="PTHR12968:SF1">
    <property type="entry name" value="B9 DOMAIN-CONTAINING PROTEIN 1"/>
    <property type="match status" value="1"/>
</dbReference>
<comment type="subcellular location">
    <subcellularLocation>
        <location evidence="1">Cytoplasm</location>
        <location evidence="1">Cytoskeleton</location>
        <location evidence="1">Cilium basal body</location>
    </subcellularLocation>
</comment>
<gene>
    <name evidence="8" type="ORF">CLUMA_CG020187</name>
</gene>
<reference evidence="8 9" key="1">
    <citation type="submission" date="2015-04" db="EMBL/GenBank/DDBJ databases">
        <authorList>
            <person name="Syromyatnikov M.Y."/>
            <person name="Popov V.N."/>
        </authorList>
    </citation>
    <scope>NUCLEOTIDE SEQUENCE [LARGE SCALE GENOMIC DNA]</scope>
</reference>
<dbReference type="OrthoDB" id="431939at2759"/>
<sequence>MSIENFYYLNVFGEINSVSFPLGPEAKGIFIKYDIVAGDDWEVISGVTTGLTQCSNPRKGHDSIVFNMPIACTFRFTNIFGWPQIVFSLYGTNVWGTEVSLGYARIHVPCQINSSQQSGLKAIHAPIIQTISTNIWSAIANFLLNRNPELREPNILLNGMKSKNLFTSSYGDIFVLLETITKGTEKLDIYS</sequence>
<evidence type="ECO:0000256" key="1">
    <source>
        <dbReference type="ARBA" id="ARBA00004120"/>
    </source>
</evidence>
<accession>A0A1J1J606</accession>
<dbReference type="Proteomes" id="UP000183832">
    <property type="component" value="Unassembled WGS sequence"/>
</dbReference>
<evidence type="ECO:0000256" key="2">
    <source>
        <dbReference type="ARBA" id="ARBA00022490"/>
    </source>
</evidence>
<proteinExistence type="inferred from homology"/>
<dbReference type="InterPro" id="IPR010796">
    <property type="entry name" value="C2_B9-type_dom"/>
</dbReference>
<evidence type="ECO:0000256" key="3">
    <source>
        <dbReference type="ARBA" id="ARBA00022794"/>
    </source>
</evidence>
<comment type="similarity">
    <text evidence="6">Belongs to the B9D family.</text>
</comment>
<keyword evidence="5" id="KW-0966">Cell projection</keyword>
<keyword evidence="3" id="KW-0970">Cilium biogenesis/degradation</keyword>
<dbReference type="Pfam" id="PF07162">
    <property type="entry name" value="B9-C2"/>
    <property type="match status" value="1"/>
</dbReference>
<dbReference type="AlphaFoldDB" id="A0A1J1J606"/>